<dbReference type="PATRIC" id="fig|1212765.3.peg.918"/>
<sequence>MASTGDQGIDQTGWFSHQTLVGDLEKIFGEHPGLKGFVESVITDFTGRGCKYENHSSSGTWWYEVKCTQGEPKGRQDSLQ</sequence>
<dbReference type="AlphaFoldDB" id="I7CKG4"/>
<reference evidence="1 2" key="1">
    <citation type="journal article" date="2012" name="J. Bacteriol.">
        <title>Genome Sequence of "Candidatus Mycoplasma haemolamae" Strain Purdue, a Red Blood Cell Pathogen of Alpacas (Vicugna pacos) and Llamas (Lama glama).</title>
        <authorList>
            <person name="Guimaraes A.M."/>
            <person name="Toth B."/>
            <person name="Santos A.P."/>
            <person name="do Nascimento N.C."/>
            <person name="Kritchevsky J.E."/>
            <person name="Messick J.B."/>
        </authorList>
    </citation>
    <scope>NUCLEOTIDE SEQUENCE [LARGE SCALE GENOMIC DNA]</scope>
    <source>
        <strain evidence="1 2">Purdue</strain>
    </source>
</reference>
<reference evidence="2" key="2">
    <citation type="submission" date="2012-07" db="EMBL/GenBank/DDBJ databases">
        <title>Complete genome sequence of 'Candidatus Mycoplasma haemolamae'.</title>
        <authorList>
            <person name="Guimaraes A.M.S."/>
            <person name="Toth B."/>
            <person name="Santos A.P."/>
            <person name="Nascimento N.C."/>
            <person name="Sojka J.E."/>
            <person name="Messick J.B."/>
        </authorList>
    </citation>
    <scope>NUCLEOTIDE SEQUENCE [LARGE SCALE GENOMIC DNA]</scope>
    <source>
        <strain evidence="2">Purdue</strain>
    </source>
</reference>
<dbReference type="Proteomes" id="UP000006502">
    <property type="component" value="Chromosome"/>
</dbReference>
<organism evidence="1 2">
    <name type="scientific">Mycoplasma haematolamae (strain Purdue)</name>
    <dbReference type="NCBI Taxonomy" id="1212765"/>
    <lineage>
        <taxon>Bacteria</taxon>
        <taxon>Bacillati</taxon>
        <taxon>Mycoplasmatota</taxon>
        <taxon>Mollicutes</taxon>
        <taxon>Mycoplasmataceae</taxon>
        <taxon>Mycoplasma</taxon>
    </lineage>
</organism>
<accession>I7CKG4</accession>
<gene>
    <name evidence="1" type="ordered locus">MHLP_04045</name>
</gene>
<name>I7CKG4_MYCHA</name>
<protein>
    <submittedName>
        <fullName evidence="1">Uncharacterized protein</fullName>
    </submittedName>
</protein>
<dbReference type="STRING" id="1212765.MHLP_04045"/>
<evidence type="ECO:0000313" key="2">
    <source>
        <dbReference type="Proteomes" id="UP000006502"/>
    </source>
</evidence>
<evidence type="ECO:0000313" key="1">
    <source>
        <dbReference type="EMBL" id="AFO52389.1"/>
    </source>
</evidence>
<keyword evidence="2" id="KW-1185">Reference proteome</keyword>
<proteinExistence type="predicted"/>
<dbReference type="KEGG" id="mhl:MHLP_04045"/>
<dbReference type="HOGENOM" id="CLU_2538927_0_0_14"/>
<dbReference type="EMBL" id="CP003731">
    <property type="protein sequence ID" value="AFO52389.1"/>
    <property type="molecule type" value="Genomic_DNA"/>
</dbReference>